<evidence type="ECO:0000313" key="4">
    <source>
        <dbReference type="EMBL" id="OQD77399.1"/>
    </source>
</evidence>
<keyword evidence="1" id="KW-0479">Metal-binding</keyword>
<dbReference type="CDD" id="cd15489">
    <property type="entry name" value="PHD_SF"/>
    <property type="match status" value="1"/>
</dbReference>
<proteinExistence type="predicted"/>
<dbReference type="InterPro" id="IPR001841">
    <property type="entry name" value="Znf_RING"/>
</dbReference>
<dbReference type="Proteomes" id="UP000191672">
    <property type="component" value="Unassembled WGS sequence"/>
</dbReference>
<keyword evidence="5" id="KW-1185">Reference proteome</keyword>
<feature type="region of interest" description="Disordered" evidence="2">
    <location>
        <begin position="299"/>
        <end position="344"/>
    </location>
</feature>
<organism evidence="4 5">
    <name type="scientific">Penicillium antarcticum</name>
    <dbReference type="NCBI Taxonomy" id="416450"/>
    <lineage>
        <taxon>Eukaryota</taxon>
        <taxon>Fungi</taxon>
        <taxon>Dikarya</taxon>
        <taxon>Ascomycota</taxon>
        <taxon>Pezizomycotina</taxon>
        <taxon>Eurotiomycetes</taxon>
        <taxon>Eurotiomycetidae</taxon>
        <taxon>Eurotiales</taxon>
        <taxon>Aspergillaceae</taxon>
        <taxon>Penicillium</taxon>
    </lineage>
</organism>
<evidence type="ECO:0000256" key="2">
    <source>
        <dbReference type="SAM" id="MobiDB-lite"/>
    </source>
</evidence>
<dbReference type="InterPro" id="IPR011011">
    <property type="entry name" value="Znf_FYVE_PHD"/>
</dbReference>
<dbReference type="EMBL" id="MDYN01000106">
    <property type="protein sequence ID" value="OQD77399.1"/>
    <property type="molecule type" value="Genomic_DNA"/>
</dbReference>
<feature type="region of interest" description="Disordered" evidence="2">
    <location>
        <begin position="104"/>
        <end position="132"/>
    </location>
</feature>
<keyword evidence="1" id="KW-0862">Zinc</keyword>
<reference evidence="5" key="1">
    <citation type="journal article" date="2017" name="Nat. Microbiol.">
        <title>Global analysis of biosynthetic gene clusters reveals vast potential of secondary metabolite production in Penicillium species.</title>
        <authorList>
            <person name="Nielsen J.C."/>
            <person name="Grijseels S."/>
            <person name="Prigent S."/>
            <person name="Ji B."/>
            <person name="Dainat J."/>
            <person name="Nielsen K.F."/>
            <person name="Frisvad J.C."/>
            <person name="Workman M."/>
            <person name="Nielsen J."/>
        </authorList>
    </citation>
    <scope>NUCLEOTIDE SEQUENCE [LARGE SCALE GENOMIC DNA]</scope>
    <source>
        <strain evidence="5">IBT 31811</strain>
    </source>
</reference>
<accession>A0A1V6PK40</accession>
<evidence type="ECO:0000256" key="1">
    <source>
        <dbReference type="PROSITE-ProRule" id="PRU00175"/>
    </source>
</evidence>
<evidence type="ECO:0000313" key="5">
    <source>
        <dbReference type="Proteomes" id="UP000191672"/>
    </source>
</evidence>
<dbReference type="InterPro" id="IPR013083">
    <property type="entry name" value="Znf_RING/FYVE/PHD"/>
</dbReference>
<feature type="compositionally biased region" description="Polar residues" evidence="2">
    <location>
        <begin position="109"/>
        <end position="132"/>
    </location>
</feature>
<dbReference type="GO" id="GO:0008270">
    <property type="term" value="F:zinc ion binding"/>
    <property type="evidence" value="ECO:0007669"/>
    <property type="project" value="UniProtKB-KW"/>
</dbReference>
<dbReference type="PROSITE" id="PS50089">
    <property type="entry name" value="ZF_RING_2"/>
    <property type="match status" value="1"/>
</dbReference>
<dbReference type="Gene3D" id="3.30.40.10">
    <property type="entry name" value="Zinc/RING finger domain, C3HC4 (zinc finger)"/>
    <property type="match status" value="1"/>
</dbReference>
<name>A0A1V6PK40_9EURO</name>
<gene>
    <name evidence="4" type="ORF">PENANT_c106G01848</name>
</gene>
<dbReference type="SUPFAM" id="SSF57903">
    <property type="entry name" value="FYVE/PHD zinc finger"/>
    <property type="match status" value="1"/>
</dbReference>
<comment type="caution">
    <text evidence="4">The sequence shown here is derived from an EMBL/GenBank/DDBJ whole genome shotgun (WGS) entry which is preliminary data.</text>
</comment>
<protein>
    <recommendedName>
        <fullName evidence="3">RING-type domain-containing protein</fullName>
    </recommendedName>
</protein>
<sequence>MSDSQWLWDPLTICQMGPLRENKTCCGITKKGDACKLIVKKETLKEGRHKLNDLARSPFDLSTLDSQLSDLVSFFLCKQWHRARQHDEIKQQWFNAAVRNQADAHGSLRQPSSQVTGEETTGPQQESASTALEPNEFAPIWDVDMAFLRLPASTWLNVSRPPGRDVTPDMLTLNRVPWDVTSADPAILAIHNEYSGLHPLPIHAVRQGTCPDGERCSICFEGDNDECVMLQCDTCKGVVHLGCMEGWLAHRLPGNNTSCPLHRCHGSFSALIRSSAVEDATGESTADTPLDATYTLVEETSEPAAPPLRRSTQSSQRTDRLRASDASFIRRSPRSRRVPDRFRP</sequence>
<evidence type="ECO:0000259" key="3">
    <source>
        <dbReference type="PROSITE" id="PS50089"/>
    </source>
</evidence>
<keyword evidence="1" id="KW-0863">Zinc-finger</keyword>
<feature type="domain" description="RING-type" evidence="3">
    <location>
        <begin position="216"/>
        <end position="263"/>
    </location>
</feature>
<dbReference type="AlphaFoldDB" id="A0A1V6PK40"/>